<sequence length="254" mass="28178">MRLFKQSYVATLFILALCTTTSCGARAAADTYHTQEARTLASSSSHELSFEEETDQASPQKGKKKSKHRRHSKRKKTHSSEESACSTQSRRHGTSGRGYSYKPITLAEGTPNLIRTVVDHGQKLLGHRYRATGIAKWPLDCSGFVSYIYSLEGIKIPRSSGAIAVYANKIKDPQPGDLLFFKGRNKRQSRVGHVAMVVSNDNGNIQMMHSSCGLGIVIESYNNSSYYTSRYLGAGRLPEVVEHWGGQRDSTKTR</sequence>
<dbReference type="InterPro" id="IPR000064">
    <property type="entry name" value="NLP_P60_dom"/>
</dbReference>
<dbReference type="AlphaFoldDB" id="L1NC49"/>
<proteinExistence type="inferred from homology"/>
<dbReference type="EMBL" id="AMEQ01000035">
    <property type="protein sequence ID" value="EKY00891.1"/>
    <property type="molecule type" value="Genomic_DNA"/>
</dbReference>
<protein>
    <submittedName>
        <fullName evidence="8">NlpC/P60 family protein</fullName>
    </submittedName>
</protein>
<dbReference type="GO" id="GO:0006508">
    <property type="term" value="P:proteolysis"/>
    <property type="evidence" value="ECO:0007669"/>
    <property type="project" value="UniProtKB-KW"/>
</dbReference>
<evidence type="ECO:0000313" key="8">
    <source>
        <dbReference type="EMBL" id="EKY00891.1"/>
    </source>
</evidence>
<dbReference type="STRING" id="1127696.HMPREF9134_01238"/>
<feature type="region of interest" description="Disordered" evidence="5">
    <location>
        <begin position="38"/>
        <end position="100"/>
    </location>
</feature>
<gene>
    <name evidence="8" type="ORF">HMPREF9134_01238</name>
</gene>
<dbReference type="PATRIC" id="fig|1127696.3.peg.1116"/>
<dbReference type="Proteomes" id="UP000010408">
    <property type="component" value="Unassembled WGS sequence"/>
</dbReference>
<organism evidence="8 9">
    <name type="scientific">Porphyromonas catoniae F0037</name>
    <dbReference type="NCBI Taxonomy" id="1127696"/>
    <lineage>
        <taxon>Bacteria</taxon>
        <taxon>Pseudomonadati</taxon>
        <taxon>Bacteroidota</taxon>
        <taxon>Bacteroidia</taxon>
        <taxon>Bacteroidales</taxon>
        <taxon>Porphyromonadaceae</taxon>
        <taxon>Porphyromonas</taxon>
    </lineage>
</organism>
<dbReference type="eggNOG" id="COG0791">
    <property type="taxonomic scope" value="Bacteria"/>
</dbReference>
<evidence type="ECO:0000313" key="9">
    <source>
        <dbReference type="Proteomes" id="UP000010408"/>
    </source>
</evidence>
<keyword evidence="6" id="KW-0732">Signal</keyword>
<evidence type="ECO:0000259" key="7">
    <source>
        <dbReference type="PROSITE" id="PS51935"/>
    </source>
</evidence>
<dbReference type="Gene3D" id="3.90.1720.10">
    <property type="entry name" value="endopeptidase domain like (from Nostoc punctiforme)"/>
    <property type="match status" value="1"/>
</dbReference>
<keyword evidence="3" id="KW-0378">Hydrolase</keyword>
<dbReference type="GO" id="GO:0008234">
    <property type="term" value="F:cysteine-type peptidase activity"/>
    <property type="evidence" value="ECO:0007669"/>
    <property type="project" value="UniProtKB-KW"/>
</dbReference>
<dbReference type="PROSITE" id="PS51257">
    <property type="entry name" value="PROKAR_LIPOPROTEIN"/>
    <property type="match status" value="1"/>
</dbReference>
<dbReference type="SUPFAM" id="SSF54001">
    <property type="entry name" value="Cysteine proteinases"/>
    <property type="match status" value="1"/>
</dbReference>
<dbReference type="PROSITE" id="PS51935">
    <property type="entry name" value="NLPC_P60"/>
    <property type="match status" value="1"/>
</dbReference>
<evidence type="ECO:0000256" key="2">
    <source>
        <dbReference type="ARBA" id="ARBA00022670"/>
    </source>
</evidence>
<comment type="caution">
    <text evidence="8">The sequence shown here is derived from an EMBL/GenBank/DDBJ whole genome shotgun (WGS) entry which is preliminary data.</text>
</comment>
<dbReference type="InterPro" id="IPR051202">
    <property type="entry name" value="Peptidase_C40"/>
</dbReference>
<keyword evidence="2" id="KW-0645">Protease</keyword>
<evidence type="ECO:0000256" key="4">
    <source>
        <dbReference type="ARBA" id="ARBA00022807"/>
    </source>
</evidence>
<feature type="domain" description="NlpC/P60" evidence="7">
    <location>
        <begin position="111"/>
        <end position="238"/>
    </location>
</feature>
<dbReference type="Pfam" id="PF00877">
    <property type="entry name" value="NLPC_P60"/>
    <property type="match status" value="1"/>
</dbReference>
<evidence type="ECO:0000256" key="6">
    <source>
        <dbReference type="SAM" id="SignalP"/>
    </source>
</evidence>
<dbReference type="RefSeq" id="WP_005467296.1">
    <property type="nucleotide sequence ID" value="NZ_KB291031.1"/>
</dbReference>
<reference evidence="8 9" key="1">
    <citation type="submission" date="2012-05" db="EMBL/GenBank/DDBJ databases">
        <authorList>
            <person name="Weinstock G."/>
            <person name="Sodergren E."/>
            <person name="Lobos E.A."/>
            <person name="Fulton L."/>
            <person name="Fulton R."/>
            <person name="Courtney L."/>
            <person name="Fronick C."/>
            <person name="O'Laughlin M."/>
            <person name="Godfrey J."/>
            <person name="Wilson R.M."/>
            <person name="Miner T."/>
            <person name="Farmer C."/>
            <person name="Delehaunty K."/>
            <person name="Cordes M."/>
            <person name="Minx P."/>
            <person name="Tomlinson C."/>
            <person name="Chen J."/>
            <person name="Wollam A."/>
            <person name="Pepin K.H."/>
            <person name="Bhonagiri V."/>
            <person name="Zhang X."/>
            <person name="Suruliraj S."/>
            <person name="Warren W."/>
            <person name="Mitreva M."/>
            <person name="Mardis E.R."/>
            <person name="Wilson R.K."/>
        </authorList>
    </citation>
    <scope>NUCLEOTIDE SEQUENCE [LARGE SCALE GENOMIC DNA]</scope>
    <source>
        <strain evidence="8 9">F0037</strain>
    </source>
</reference>
<feature type="compositionally biased region" description="Basic residues" evidence="5">
    <location>
        <begin position="61"/>
        <end position="77"/>
    </location>
</feature>
<accession>L1NC49</accession>
<dbReference type="HOGENOM" id="CLU_095675_0_0_10"/>
<keyword evidence="4" id="KW-0788">Thiol protease</keyword>
<dbReference type="PANTHER" id="PTHR47053">
    <property type="entry name" value="MUREIN DD-ENDOPEPTIDASE MEPH-RELATED"/>
    <property type="match status" value="1"/>
</dbReference>
<evidence type="ECO:0000256" key="5">
    <source>
        <dbReference type="SAM" id="MobiDB-lite"/>
    </source>
</evidence>
<name>L1NC49_9PORP</name>
<dbReference type="PANTHER" id="PTHR47053:SF1">
    <property type="entry name" value="MUREIN DD-ENDOPEPTIDASE MEPH-RELATED"/>
    <property type="match status" value="1"/>
</dbReference>
<comment type="similarity">
    <text evidence="1">Belongs to the peptidase C40 family.</text>
</comment>
<feature type="signal peptide" evidence="6">
    <location>
        <begin position="1"/>
        <end position="27"/>
    </location>
</feature>
<evidence type="ECO:0000256" key="1">
    <source>
        <dbReference type="ARBA" id="ARBA00007074"/>
    </source>
</evidence>
<feature type="chain" id="PRO_5003954994" evidence="6">
    <location>
        <begin position="28"/>
        <end position="254"/>
    </location>
</feature>
<dbReference type="InterPro" id="IPR038765">
    <property type="entry name" value="Papain-like_cys_pep_sf"/>
</dbReference>
<evidence type="ECO:0000256" key="3">
    <source>
        <dbReference type="ARBA" id="ARBA00022801"/>
    </source>
</evidence>